<dbReference type="Pfam" id="PF14310">
    <property type="entry name" value="Fn3-like"/>
    <property type="match status" value="1"/>
</dbReference>
<dbReference type="AlphaFoldDB" id="M7T1V8"/>
<evidence type="ECO:0000313" key="17">
    <source>
        <dbReference type="Proteomes" id="UP000012174"/>
    </source>
</evidence>
<feature type="signal peptide" evidence="14">
    <location>
        <begin position="1"/>
        <end position="21"/>
    </location>
</feature>
<dbReference type="InterPro" id="IPR017853">
    <property type="entry name" value="GH"/>
</dbReference>
<comment type="similarity">
    <text evidence="4 13">Belongs to the glycosyl hydrolase 3 family.</text>
</comment>
<dbReference type="HOGENOM" id="CLU_004542_2_1_1"/>
<evidence type="ECO:0000256" key="6">
    <source>
        <dbReference type="ARBA" id="ARBA00022729"/>
    </source>
</evidence>
<protein>
    <recommendedName>
        <fullName evidence="13">beta-glucosidase</fullName>
        <ecNumber evidence="13">3.2.1.21</ecNumber>
    </recommendedName>
</protein>
<organism evidence="16 17">
    <name type="scientific">Eutypa lata (strain UCR-EL1)</name>
    <name type="common">Grapevine dieback disease fungus</name>
    <name type="synonym">Eutypa armeniacae</name>
    <dbReference type="NCBI Taxonomy" id="1287681"/>
    <lineage>
        <taxon>Eukaryota</taxon>
        <taxon>Fungi</taxon>
        <taxon>Dikarya</taxon>
        <taxon>Ascomycota</taxon>
        <taxon>Pezizomycotina</taxon>
        <taxon>Sordariomycetes</taxon>
        <taxon>Xylariomycetidae</taxon>
        <taxon>Xylariales</taxon>
        <taxon>Diatrypaceae</taxon>
        <taxon>Eutypa</taxon>
    </lineage>
</organism>
<dbReference type="Gene3D" id="3.40.50.1700">
    <property type="entry name" value="Glycoside hydrolase family 3 C-terminal domain"/>
    <property type="match status" value="1"/>
</dbReference>
<dbReference type="STRING" id="1287681.M7T1V8"/>
<evidence type="ECO:0000256" key="9">
    <source>
        <dbReference type="ARBA" id="ARBA00023180"/>
    </source>
</evidence>
<evidence type="ECO:0000256" key="14">
    <source>
        <dbReference type="SAM" id="SignalP"/>
    </source>
</evidence>
<evidence type="ECO:0000256" key="13">
    <source>
        <dbReference type="RuleBase" id="RU361161"/>
    </source>
</evidence>
<dbReference type="InterPro" id="IPR002772">
    <property type="entry name" value="Glyco_hydro_3_C"/>
</dbReference>
<name>M7T1V8_EUTLA</name>
<evidence type="ECO:0000256" key="2">
    <source>
        <dbReference type="ARBA" id="ARBA00004613"/>
    </source>
</evidence>
<comment type="catalytic activity">
    <reaction evidence="1 13">
        <text>Hydrolysis of terminal, non-reducing beta-D-glucosyl residues with release of beta-D-glucose.</text>
        <dbReference type="EC" id="3.2.1.21"/>
    </reaction>
</comment>
<gene>
    <name evidence="16" type="ORF">UCREL1_2432</name>
</gene>
<evidence type="ECO:0000256" key="11">
    <source>
        <dbReference type="ARBA" id="ARBA00023295"/>
    </source>
</evidence>
<dbReference type="InterPro" id="IPR026891">
    <property type="entry name" value="Fn3-like"/>
</dbReference>
<evidence type="ECO:0000256" key="4">
    <source>
        <dbReference type="ARBA" id="ARBA00005336"/>
    </source>
</evidence>
<dbReference type="GO" id="GO:0008422">
    <property type="term" value="F:beta-glucosidase activity"/>
    <property type="evidence" value="ECO:0007669"/>
    <property type="project" value="UniProtKB-EC"/>
</dbReference>
<keyword evidence="7 13" id="KW-0378">Hydrolase</keyword>
<dbReference type="Gene3D" id="3.20.20.300">
    <property type="entry name" value="Glycoside hydrolase, family 3, N-terminal domain"/>
    <property type="match status" value="1"/>
</dbReference>
<dbReference type="EMBL" id="KB705841">
    <property type="protein sequence ID" value="EMR70532.1"/>
    <property type="molecule type" value="Genomic_DNA"/>
</dbReference>
<evidence type="ECO:0000256" key="7">
    <source>
        <dbReference type="ARBA" id="ARBA00022801"/>
    </source>
</evidence>
<dbReference type="Proteomes" id="UP000012174">
    <property type="component" value="Unassembled WGS sequence"/>
</dbReference>
<dbReference type="InterPro" id="IPR001764">
    <property type="entry name" value="Glyco_hydro_3_N"/>
</dbReference>
<keyword evidence="17" id="KW-1185">Reference proteome</keyword>
<keyword evidence="6 14" id="KW-0732">Signal</keyword>
<proteinExistence type="inferred from homology"/>
<dbReference type="Pfam" id="PF01915">
    <property type="entry name" value="Glyco_hydro_3_C"/>
    <property type="match status" value="1"/>
</dbReference>
<feature type="domain" description="Fibronectin type III-like" evidence="15">
    <location>
        <begin position="711"/>
        <end position="779"/>
    </location>
</feature>
<dbReference type="SUPFAM" id="SSF51445">
    <property type="entry name" value="(Trans)glycosidases"/>
    <property type="match status" value="1"/>
</dbReference>
<evidence type="ECO:0000256" key="8">
    <source>
        <dbReference type="ARBA" id="ARBA00023001"/>
    </source>
</evidence>
<evidence type="ECO:0000259" key="15">
    <source>
        <dbReference type="SMART" id="SM01217"/>
    </source>
</evidence>
<dbReference type="InterPro" id="IPR019800">
    <property type="entry name" value="Glyco_hydro_3_AS"/>
</dbReference>
<keyword evidence="5" id="KW-0964">Secreted</keyword>
<dbReference type="PANTHER" id="PTHR42715:SF5">
    <property type="entry name" value="BETA-GLUCOSIDASE M-RELATED"/>
    <property type="match status" value="1"/>
</dbReference>
<dbReference type="PRINTS" id="PR00133">
    <property type="entry name" value="GLHYDRLASE3"/>
</dbReference>
<keyword evidence="11 13" id="KW-0326">Glycosidase</keyword>
<evidence type="ECO:0000313" key="16">
    <source>
        <dbReference type="EMBL" id="EMR70532.1"/>
    </source>
</evidence>
<evidence type="ECO:0000256" key="3">
    <source>
        <dbReference type="ARBA" id="ARBA00004987"/>
    </source>
</evidence>
<dbReference type="eggNOG" id="ENOG502QR4D">
    <property type="taxonomic scope" value="Eukaryota"/>
</dbReference>
<dbReference type="PROSITE" id="PS00775">
    <property type="entry name" value="GLYCOSYL_HYDROL_F3"/>
    <property type="match status" value="1"/>
</dbReference>
<evidence type="ECO:0000256" key="12">
    <source>
        <dbReference type="ARBA" id="ARBA00023326"/>
    </source>
</evidence>
<evidence type="ECO:0000256" key="1">
    <source>
        <dbReference type="ARBA" id="ARBA00000448"/>
    </source>
</evidence>
<dbReference type="InterPro" id="IPR050288">
    <property type="entry name" value="Cellulose_deg_GH3"/>
</dbReference>
<dbReference type="FunFam" id="2.60.40.10:FF:000757">
    <property type="entry name" value="Beta-glucosidase G"/>
    <property type="match status" value="1"/>
</dbReference>
<dbReference type="GO" id="GO:0005576">
    <property type="term" value="C:extracellular region"/>
    <property type="evidence" value="ECO:0007669"/>
    <property type="project" value="UniProtKB-SubCell"/>
</dbReference>
<dbReference type="GO" id="GO:0030245">
    <property type="term" value="P:cellulose catabolic process"/>
    <property type="evidence" value="ECO:0007669"/>
    <property type="project" value="UniProtKB-UniPathway"/>
</dbReference>
<dbReference type="KEGG" id="ela:UCREL1_2432"/>
<dbReference type="Pfam" id="PF00933">
    <property type="entry name" value="Glyco_hydro_3"/>
    <property type="match status" value="1"/>
</dbReference>
<dbReference type="InterPro" id="IPR036962">
    <property type="entry name" value="Glyco_hydro_3_N_sf"/>
</dbReference>
<reference evidence="17" key="1">
    <citation type="journal article" date="2013" name="Genome Announc.">
        <title>Draft genome sequence of the grapevine dieback fungus Eutypa lata UCR-EL1.</title>
        <authorList>
            <person name="Blanco-Ulate B."/>
            <person name="Rolshausen P.E."/>
            <person name="Cantu D."/>
        </authorList>
    </citation>
    <scope>NUCLEOTIDE SEQUENCE [LARGE SCALE GENOMIC DNA]</scope>
    <source>
        <strain evidence="17">UCR-EL1</strain>
    </source>
</reference>
<keyword evidence="8" id="KW-0136">Cellulose degradation</keyword>
<dbReference type="InterPro" id="IPR036881">
    <property type="entry name" value="Glyco_hydro_3_C_sf"/>
</dbReference>
<dbReference type="InterPro" id="IPR013783">
    <property type="entry name" value="Ig-like_fold"/>
</dbReference>
<dbReference type="OrthoDB" id="416222at2759"/>
<keyword evidence="9" id="KW-0325">Glycoprotein</keyword>
<dbReference type="FunFam" id="3.20.20.300:FF:000002">
    <property type="entry name" value="Probable beta-glucosidase"/>
    <property type="match status" value="1"/>
</dbReference>
<dbReference type="EC" id="3.2.1.21" evidence="13"/>
<dbReference type="OMA" id="WNPELTY"/>
<sequence length="790" mass="84510">MLSSLILSLAAASPMFLAARAQDIITDDTFFYGQSEPVYPTPEASELGAWADAITKAKHFVSQLTLEEKVNLTAGATSETGCSGFIPNITRLNFPGMCLMDAGNGIRGTDYVSSWPAGLHVGARAHFMGSEAKIKGVNILLGPMAGPVGRVVRGGRNWEGFSVDPYLSGILIHETVQGIENAGVITTTKHFIAQEQETHRLPTSVEPIVESVSSNLDDKTMHELYLWPFMDAVKAGTGSVMCSYNRINNSYGCQNSKNLNGLLKGELGFQGFVVSDWGAQMSGIPSALAGLDVAMPNAEGKWAGNLSIAINNGSMTESRLDDMATRVLAAWYKIEQDKDFPTPGIGMPADLTKPHEVVDARNASAKPTLFDGAVEGHVLVKNADNALPLDSSKMKLISIFGYSAKAPDHNTPDGADITDLFGAWTIGTQAANVTEVNLGWFGNLSIAYSDIAPNGTLVSGGGSGASAQSLISAPFDALVAQAEDDGTALFWDFQSGNPAVNPTSDACIVMGNVWATEGYDRPTLRDQYTDGLIENVASKCANTIVVFHNAGARIVDRFIDHPNVTAVIFAHLPGQASGKALVSLLYGKTNPSGRLPYTVARCEADYGQVEAPEHAHVGEQYGLFPQSDFTEGVFIDYRHFEAKNITPRFEFGFGLSYTTFDYADLSATAVSDARQPYPTGQVVEGGQEDLWDVVAVVEASVTNSGDVDGKEVAQLYLGIPGEGTPAKQLRGFEKPLIAAGETATVKFELTRRDLSVWDVEAQKWLLQQGDYAVFVGRSSRDLPLTGTLTI</sequence>
<keyword evidence="12 13" id="KW-0624">Polysaccharide degradation</keyword>
<dbReference type="UniPathway" id="UPA00696"/>
<accession>M7T1V8</accession>
<evidence type="ECO:0000256" key="5">
    <source>
        <dbReference type="ARBA" id="ARBA00022525"/>
    </source>
</evidence>
<feature type="chain" id="PRO_5004085359" description="beta-glucosidase" evidence="14">
    <location>
        <begin position="22"/>
        <end position="790"/>
    </location>
</feature>
<dbReference type="Gene3D" id="2.60.40.10">
    <property type="entry name" value="Immunoglobulins"/>
    <property type="match status" value="1"/>
</dbReference>
<dbReference type="PANTHER" id="PTHR42715">
    <property type="entry name" value="BETA-GLUCOSIDASE"/>
    <property type="match status" value="1"/>
</dbReference>
<evidence type="ECO:0000256" key="10">
    <source>
        <dbReference type="ARBA" id="ARBA00023277"/>
    </source>
</evidence>
<comment type="pathway">
    <text evidence="3 13">Glycan metabolism; cellulose degradation.</text>
</comment>
<dbReference type="SUPFAM" id="SSF52279">
    <property type="entry name" value="Beta-D-glucan exohydrolase, C-terminal domain"/>
    <property type="match status" value="1"/>
</dbReference>
<keyword evidence="10 13" id="KW-0119">Carbohydrate metabolism</keyword>
<comment type="subcellular location">
    <subcellularLocation>
        <location evidence="2">Secreted</location>
    </subcellularLocation>
</comment>
<dbReference type="SMART" id="SM01217">
    <property type="entry name" value="Fn3_like"/>
    <property type="match status" value="1"/>
</dbReference>